<name>R4K7X3_CLOPA</name>
<keyword evidence="2" id="KW-1185">Reference proteome</keyword>
<evidence type="ECO:0000313" key="1">
    <source>
        <dbReference type="EMBL" id="AGK96604.1"/>
    </source>
</evidence>
<dbReference type="AlphaFoldDB" id="R4K7X3"/>
<proteinExistence type="predicted"/>
<evidence type="ECO:0000313" key="2">
    <source>
        <dbReference type="Proteomes" id="UP000013523"/>
    </source>
</evidence>
<dbReference type="RefSeq" id="WP_015614923.1">
    <property type="nucleotide sequence ID" value="NC_021182.1"/>
</dbReference>
<dbReference type="EMBL" id="CP003261">
    <property type="protein sequence ID" value="AGK96604.1"/>
    <property type="molecule type" value="Genomic_DNA"/>
</dbReference>
<accession>R4K7X3</accession>
<dbReference type="Proteomes" id="UP000013523">
    <property type="component" value="Chromosome"/>
</dbReference>
<protein>
    <submittedName>
        <fullName evidence="1">Uncharacterized protein</fullName>
    </submittedName>
</protein>
<dbReference type="eggNOG" id="ENOG50324GP">
    <property type="taxonomic scope" value="Bacteria"/>
</dbReference>
<dbReference type="KEGG" id="cpas:Clopa_1680"/>
<organism evidence="1 2">
    <name type="scientific">Clostridium pasteurianum BC1</name>
    <dbReference type="NCBI Taxonomy" id="86416"/>
    <lineage>
        <taxon>Bacteria</taxon>
        <taxon>Bacillati</taxon>
        <taxon>Bacillota</taxon>
        <taxon>Clostridia</taxon>
        <taxon>Eubacteriales</taxon>
        <taxon>Clostridiaceae</taxon>
        <taxon>Clostridium</taxon>
    </lineage>
</organism>
<dbReference type="STRING" id="86416.Clopa_1680"/>
<reference evidence="1 2" key="1">
    <citation type="submission" date="2012-01" db="EMBL/GenBank/DDBJ databases">
        <title>Complete sequence of chromosome of Clostridium pasteurianum BC1.</title>
        <authorList>
            <consortium name="US DOE Joint Genome Institute"/>
            <person name="Lucas S."/>
            <person name="Han J."/>
            <person name="Lapidus A."/>
            <person name="Cheng J.-F."/>
            <person name="Goodwin L."/>
            <person name="Pitluck S."/>
            <person name="Peters L."/>
            <person name="Mikhailova N."/>
            <person name="Teshima H."/>
            <person name="Detter J.C."/>
            <person name="Han C."/>
            <person name="Tapia R."/>
            <person name="Land M."/>
            <person name="Hauser L."/>
            <person name="Kyrpides N."/>
            <person name="Ivanova N."/>
            <person name="Pagani I."/>
            <person name="Dunn J."/>
            <person name="Taghavi S."/>
            <person name="Francis A."/>
            <person name="van der Lelie D."/>
            <person name="Woyke T."/>
        </authorList>
    </citation>
    <scope>NUCLEOTIDE SEQUENCE [LARGE SCALE GENOMIC DNA]</scope>
    <source>
        <strain evidence="1 2">BC1</strain>
    </source>
</reference>
<dbReference type="PATRIC" id="fig|86416.3.peg.1656"/>
<sequence length="66" mass="7863">MIGLIRKLIETCEIKMTDEEFKETMEIATDDIKFNRISFNKRTSLKNVVTISKRSYKVVKNYEEDK</sequence>
<gene>
    <name evidence="1" type="ORF">Clopa_1680</name>
</gene>
<dbReference type="HOGENOM" id="CLU_193586_0_0_9"/>